<evidence type="ECO:0000313" key="1">
    <source>
        <dbReference type="EMBL" id="KKN20059.1"/>
    </source>
</evidence>
<organism evidence="1">
    <name type="scientific">marine sediment metagenome</name>
    <dbReference type="NCBI Taxonomy" id="412755"/>
    <lineage>
        <taxon>unclassified sequences</taxon>
        <taxon>metagenomes</taxon>
        <taxon>ecological metagenomes</taxon>
    </lineage>
</organism>
<sequence>MLPKFYRFRVRNETDQTFTFDNAARIEVHIAPWKMTSGAMAQGTIISDTTAFLNTGGTLAANVETEGAVIDNTSNLFIGFTGTFYCKADVTSTDGTMDLYMEVSTDNSRWPSDLADFDITTDMILLGKLTLSTDAVDEDRAIPISY</sequence>
<name>A0A0F9NQ59_9ZZZZ</name>
<reference evidence="1" key="1">
    <citation type="journal article" date="2015" name="Nature">
        <title>Complex archaea that bridge the gap between prokaryotes and eukaryotes.</title>
        <authorList>
            <person name="Spang A."/>
            <person name="Saw J.H."/>
            <person name="Jorgensen S.L."/>
            <person name="Zaremba-Niedzwiedzka K."/>
            <person name="Martijn J."/>
            <person name="Lind A.E."/>
            <person name="van Eijk R."/>
            <person name="Schleper C."/>
            <person name="Guy L."/>
            <person name="Ettema T.J."/>
        </authorList>
    </citation>
    <scope>NUCLEOTIDE SEQUENCE</scope>
</reference>
<proteinExistence type="predicted"/>
<gene>
    <name evidence="1" type="ORF">LCGC14_0939530</name>
</gene>
<comment type="caution">
    <text evidence="1">The sequence shown here is derived from an EMBL/GenBank/DDBJ whole genome shotgun (WGS) entry which is preliminary data.</text>
</comment>
<dbReference type="AlphaFoldDB" id="A0A0F9NQ59"/>
<protein>
    <submittedName>
        <fullName evidence="1">Uncharacterized protein</fullName>
    </submittedName>
</protein>
<accession>A0A0F9NQ59</accession>
<dbReference type="EMBL" id="LAZR01003276">
    <property type="protein sequence ID" value="KKN20059.1"/>
    <property type="molecule type" value="Genomic_DNA"/>
</dbReference>